<sequence length="702" mass="80142">MAFCSLHRPKYRPASTSFKTTTTLERMVCSESKCPICGLILEAVEHHMPGWITSPENVRTHIHINIVDYGRENFQRVHFREMFVGRLGQVDWKNDFSFNVIQRPLRRIESRPLRHPLTCCDQGQLVHAQKDPEPPNQLPATSETIWDVLEDSTTQAAFDRAARWLSQCMEYDKPCKPPDVDFNPRRLLSVGQVGEPFLVKPTEPTAYACLSYCWGESVDVLKTTKTNLQSHYQEIPVASMPKSVQDAVKVCRGIGISYLWVDSLCIVQDDANAWHHDASMMDRIYLNAQLTIAALEPSSCKIGFLGKQRFGLPGWQRQHKFHDTLQEVIIRREPKTTSEYSLDKRAWCLQETLLSQRRLCFDGNEMSWECLCRQVCECGHQVWQSTPSGCARNDLSLMQLGALFKKNGGLSVSVPKLNTTNPYLDSLTEDSSLFDLWRHIVSDYSRRSLSRQSDKLMALAGLARIITGSQNENYIGSEYIAGLWTKEFFFDLAWRITTFKPEPNDPDRRRFPSWSWASRSGVISYNYAVPLPARERHKFRASKVLTCSLRGFYGMSIDGIPTTEGGRICLEGDLIPVKLKIVKERIPLTSNTPQERSTGISAYIKPQNIKVYLDEPVCLAAGQDASFLLTNHYCFRLFSWIRVYQGDIPYTVTQTRYLVLKLSCRVEGAFERIGISIVNARQGSYETSWLFDMASTEIIDIV</sequence>
<comment type="caution">
    <text evidence="1">The sequence shown here is derived from an EMBL/GenBank/DDBJ whole genome shotgun (WGS) entry which is preliminary data.</text>
</comment>
<evidence type="ECO:0000313" key="1">
    <source>
        <dbReference type="EMBL" id="KAI6085947.1"/>
    </source>
</evidence>
<accession>A0ACC0D087</accession>
<gene>
    <name evidence="1" type="ORF">F4821DRAFT_141821</name>
</gene>
<organism evidence="1 2">
    <name type="scientific">Hypoxylon rubiginosum</name>
    <dbReference type="NCBI Taxonomy" id="110542"/>
    <lineage>
        <taxon>Eukaryota</taxon>
        <taxon>Fungi</taxon>
        <taxon>Dikarya</taxon>
        <taxon>Ascomycota</taxon>
        <taxon>Pezizomycotina</taxon>
        <taxon>Sordariomycetes</taxon>
        <taxon>Xylariomycetidae</taxon>
        <taxon>Xylariales</taxon>
        <taxon>Hypoxylaceae</taxon>
        <taxon>Hypoxylon</taxon>
    </lineage>
</organism>
<dbReference type="EMBL" id="MU394320">
    <property type="protein sequence ID" value="KAI6085947.1"/>
    <property type="molecule type" value="Genomic_DNA"/>
</dbReference>
<keyword evidence="2" id="KW-1185">Reference proteome</keyword>
<evidence type="ECO:0000313" key="2">
    <source>
        <dbReference type="Proteomes" id="UP001497680"/>
    </source>
</evidence>
<proteinExistence type="predicted"/>
<reference evidence="1 2" key="1">
    <citation type="journal article" date="2022" name="New Phytol.">
        <title>Ecological generalism drives hyperdiversity of secondary metabolite gene clusters in xylarialean endophytes.</title>
        <authorList>
            <person name="Franco M.E.E."/>
            <person name="Wisecaver J.H."/>
            <person name="Arnold A.E."/>
            <person name="Ju Y.M."/>
            <person name="Slot J.C."/>
            <person name="Ahrendt S."/>
            <person name="Moore L.P."/>
            <person name="Eastman K.E."/>
            <person name="Scott K."/>
            <person name="Konkel Z."/>
            <person name="Mondo S.J."/>
            <person name="Kuo A."/>
            <person name="Hayes R.D."/>
            <person name="Haridas S."/>
            <person name="Andreopoulos B."/>
            <person name="Riley R."/>
            <person name="LaButti K."/>
            <person name="Pangilinan J."/>
            <person name="Lipzen A."/>
            <person name="Amirebrahimi M."/>
            <person name="Yan J."/>
            <person name="Adam C."/>
            <person name="Keymanesh K."/>
            <person name="Ng V."/>
            <person name="Louie K."/>
            <person name="Northen T."/>
            <person name="Drula E."/>
            <person name="Henrissat B."/>
            <person name="Hsieh H.M."/>
            <person name="Youens-Clark K."/>
            <person name="Lutzoni F."/>
            <person name="Miadlikowska J."/>
            <person name="Eastwood D.C."/>
            <person name="Hamelin R.C."/>
            <person name="Grigoriev I.V."/>
            <person name="U'Ren J.M."/>
        </authorList>
    </citation>
    <scope>NUCLEOTIDE SEQUENCE [LARGE SCALE GENOMIC DNA]</scope>
    <source>
        <strain evidence="1 2">ER1909</strain>
    </source>
</reference>
<dbReference type="Proteomes" id="UP001497680">
    <property type="component" value="Unassembled WGS sequence"/>
</dbReference>
<name>A0ACC0D087_9PEZI</name>
<protein>
    <submittedName>
        <fullName evidence="1">HET-domain-containing protein</fullName>
    </submittedName>
</protein>